<dbReference type="PANTHER" id="PTHR12346">
    <property type="entry name" value="SIN3B-RELATED"/>
    <property type="match status" value="1"/>
</dbReference>
<dbReference type="GO" id="GO:0003714">
    <property type="term" value="F:transcription corepressor activity"/>
    <property type="evidence" value="ECO:0007669"/>
    <property type="project" value="InterPro"/>
</dbReference>
<evidence type="ECO:0000313" key="5">
    <source>
        <dbReference type="EMBL" id="KAI5626266.1"/>
    </source>
</evidence>
<dbReference type="AlphaFoldDB" id="A0AAD5B0H2"/>
<dbReference type="Gene3D" id="1.20.1160.11">
    <property type="entry name" value="Paired amphipathic helix"/>
    <property type="match status" value="1"/>
</dbReference>
<dbReference type="GO" id="GO:0000122">
    <property type="term" value="P:negative regulation of transcription by RNA polymerase II"/>
    <property type="evidence" value="ECO:0007669"/>
    <property type="project" value="TreeGrafter"/>
</dbReference>
<keyword evidence="6" id="KW-1185">Reference proteome</keyword>
<gene>
    <name evidence="5" type="ORF">C0J50_14256</name>
</gene>
<comment type="caution">
    <text evidence="5">The sequence shown here is derived from an EMBL/GenBank/DDBJ whole genome shotgun (WGS) entry which is preliminary data.</text>
</comment>
<name>A0AAD5B0H2_SILAS</name>
<sequence length="238" mass="26190">MKLLSDHQETASGSQRQNLRGFHHGVRAAGSSGLQVPLSQNSGGHGDSPAVHTGAYNHSPMVLPTGAAGGQGHSHVPPASVPTPDQQQSRRLRVEDALSYLDQVKFQSRDQPQVYNDFLDIMKEFKSRSINIPGVIIRVSQLFKDHPDLIMSFNTFLPPGYRTEVQTTHMHYSTPMHKANSMKKGFTWVGVEDSLRTLLGCSPGLLISYQYQTLLTLLWHRSLQAKPSGTSSQKSGGF</sequence>
<accession>A0AAD5B0H2</accession>
<keyword evidence="2 3" id="KW-0539">Nucleus</keyword>
<dbReference type="Proteomes" id="UP001205998">
    <property type="component" value="Unassembled WGS sequence"/>
</dbReference>
<reference evidence="5" key="1">
    <citation type="submission" date="2018-07" db="EMBL/GenBank/DDBJ databases">
        <title>Comparative genomics of catfishes provides insights into carnivory and benthic adaptation.</title>
        <authorList>
            <person name="Zhang Y."/>
            <person name="Wang D."/>
            <person name="Peng Z."/>
            <person name="Zheng S."/>
            <person name="Shao F."/>
            <person name="Tao W."/>
        </authorList>
    </citation>
    <scope>NUCLEOTIDE SEQUENCE</scope>
    <source>
        <strain evidence="5">Chongqing</strain>
    </source>
</reference>
<dbReference type="InterPro" id="IPR003822">
    <property type="entry name" value="PAH"/>
</dbReference>
<evidence type="ECO:0000313" key="6">
    <source>
        <dbReference type="Proteomes" id="UP001205998"/>
    </source>
</evidence>
<dbReference type="EMBL" id="MU551534">
    <property type="protein sequence ID" value="KAI5626266.1"/>
    <property type="molecule type" value="Genomic_DNA"/>
</dbReference>
<dbReference type="PANTHER" id="PTHR12346:SF2">
    <property type="entry name" value="PAIRED AMPHIPATHIC HELIX PROTEIN SIN3A"/>
    <property type="match status" value="1"/>
</dbReference>
<dbReference type="InterPro" id="IPR039774">
    <property type="entry name" value="Sin3-like"/>
</dbReference>
<dbReference type="FunFam" id="1.20.1160.11:FF:000001">
    <property type="entry name" value="Paired amphipathic helix protein Sin3"/>
    <property type="match status" value="1"/>
</dbReference>
<dbReference type="SUPFAM" id="SSF47762">
    <property type="entry name" value="PAH2 domain"/>
    <property type="match status" value="1"/>
</dbReference>
<feature type="region of interest" description="Disordered" evidence="4">
    <location>
        <begin position="33"/>
        <end position="87"/>
    </location>
</feature>
<dbReference type="Pfam" id="PF02671">
    <property type="entry name" value="PAH"/>
    <property type="match status" value="1"/>
</dbReference>
<dbReference type="PROSITE" id="PS51477">
    <property type="entry name" value="PAH"/>
    <property type="match status" value="1"/>
</dbReference>
<feature type="compositionally biased region" description="Polar residues" evidence="4">
    <location>
        <begin position="33"/>
        <end position="42"/>
    </location>
</feature>
<evidence type="ECO:0000256" key="1">
    <source>
        <dbReference type="ARBA" id="ARBA00004123"/>
    </source>
</evidence>
<dbReference type="GO" id="GO:0070822">
    <property type="term" value="C:Sin3-type complex"/>
    <property type="evidence" value="ECO:0007669"/>
    <property type="project" value="TreeGrafter"/>
</dbReference>
<comment type="subcellular location">
    <subcellularLocation>
        <location evidence="1 3">Nucleus</location>
    </subcellularLocation>
</comment>
<evidence type="ECO:0000256" key="3">
    <source>
        <dbReference type="PROSITE-ProRule" id="PRU00810"/>
    </source>
</evidence>
<proteinExistence type="predicted"/>
<evidence type="ECO:0000256" key="2">
    <source>
        <dbReference type="ARBA" id="ARBA00023242"/>
    </source>
</evidence>
<organism evidence="5 6">
    <name type="scientific">Silurus asotus</name>
    <name type="common">Amur catfish</name>
    <name type="synonym">Parasilurus asotus</name>
    <dbReference type="NCBI Taxonomy" id="30991"/>
    <lineage>
        <taxon>Eukaryota</taxon>
        <taxon>Metazoa</taxon>
        <taxon>Chordata</taxon>
        <taxon>Craniata</taxon>
        <taxon>Vertebrata</taxon>
        <taxon>Euteleostomi</taxon>
        <taxon>Actinopterygii</taxon>
        <taxon>Neopterygii</taxon>
        <taxon>Teleostei</taxon>
        <taxon>Ostariophysi</taxon>
        <taxon>Siluriformes</taxon>
        <taxon>Siluridae</taxon>
        <taxon>Silurus</taxon>
    </lineage>
</organism>
<protein>
    <submittedName>
        <fullName evidence="5">Paired amphipathic helix protein Sin3a isoform X2</fullName>
    </submittedName>
</protein>
<evidence type="ECO:0000256" key="4">
    <source>
        <dbReference type="SAM" id="MobiDB-lite"/>
    </source>
</evidence>
<dbReference type="InterPro" id="IPR036600">
    <property type="entry name" value="PAH_sf"/>
</dbReference>